<feature type="compositionally biased region" description="Polar residues" evidence="1">
    <location>
        <begin position="52"/>
        <end position="66"/>
    </location>
</feature>
<evidence type="ECO:0000313" key="2">
    <source>
        <dbReference type="EMBL" id="HIU93430.1"/>
    </source>
</evidence>
<name>A0A9D1SS72_9CLOT</name>
<reference evidence="2" key="2">
    <citation type="journal article" date="2021" name="PeerJ">
        <title>Extensive microbial diversity within the chicken gut microbiome revealed by metagenomics and culture.</title>
        <authorList>
            <person name="Gilroy R."/>
            <person name="Ravi A."/>
            <person name="Getino M."/>
            <person name="Pursley I."/>
            <person name="Horton D.L."/>
            <person name="Alikhan N.F."/>
            <person name="Baker D."/>
            <person name="Gharbi K."/>
            <person name="Hall N."/>
            <person name="Watson M."/>
            <person name="Adriaenssens E.M."/>
            <person name="Foster-Nyarko E."/>
            <person name="Jarju S."/>
            <person name="Secka A."/>
            <person name="Antonio M."/>
            <person name="Oren A."/>
            <person name="Chaudhuri R.R."/>
            <person name="La Ragione R."/>
            <person name="Hildebrand F."/>
            <person name="Pallen M.J."/>
        </authorList>
    </citation>
    <scope>NUCLEOTIDE SEQUENCE</scope>
    <source>
        <strain evidence="2">CHK154-7741</strain>
    </source>
</reference>
<proteinExistence type="predicted"/>
<gene>
    <name evidence="2" type="ORF">IAD26_09915</name>
</gene>
<feature type="region of interest" description="Disordered" evidence="1">
    <location>
        <begin position="50"/>
        <end position="69"/>
    </location>
</feature>
<dbReference type="EMBL" id="DVOD01000072">
    <property type="protein sequence ID" value="HIU93430.1"/>
    <property type="molecule type" value="Genomic_DNA"/>
</dbReference>
<evidence type="ECO:0000313" key="3">
    <source>
        <dbReference type="Proteomes" id="UP000886748"/>
    </source>
</evidence>
<organism evidence="2 3">
    <name type="scientific">Candidatus Limenecus avicola</name>
    <dbReference type="NCBI Taxonomy" id="2840847"/>
    <lineage>
        <taxon>Bacteria</taxon>
        <taxon>Bacillati</taxon>
        <taxon>Bacillota</taxon>
        <taxon>Clostridia</taxon>
        <taxon>Eubacteriales</taxon>
        <taxon>Clostridiaceae</taxon>
        <taxon>Clostridiaceae incertae sedis</taxon>
        <taxon>Candidatus Limenecus</taxon>
    </lineage>
</organism>
<evidence type="ECO:0000256" key="1">
    <source>
        <dbReference type="SAM" id="MobiDB-lite"/>
    </source>
</evidence>
<dbReference type="AlphaFoldDB" id="A0A9D1SS72"/>
<dbReference type="Proteomes" id="UP000886748">
    <property type="component" value="Unassembled WGS sequence"/>
</dbReference>
<reference evidence="2" key="1">
    <citation type="submission" date="2020-10" db="EMBL/GenBank/DDBJ databases">
        <authorList>
            <person name="Gilroy R."/>
        </authorList>
    </citation>
    <scope>NUCLEOTIDE SEQUENCE</scope>
    <source>
        <strain evidence="2">CHK154-7741</strain>
    </source>
</reference>
<comment type="caution">
    <text evidence="2">The sequence shown here is derived from an EMBL/GenBank/DDBJ whole genome shotgun (WGS) entry which is preliminary data.</text>
</comment>
<sequence length="520" mass="57514">MSEVERIVGENRLVRTKTTTKSESKVIQDSTETWETNKKGSGYKKVQIKLNGETQTPTDNGLSTGAKTPEQEANLAKLAAAREFLKTDEGAKLAQNMLNQQGGISKGQKKWLEKQGVDADAFVQEWNRANPQSANNKLHNAQVSAQQKEEMGTLANTHLGVGENREGSPEADRKLPDKRTFFQKLFKTKDKQKVKADAQHGFDTATKVNMHSSTAERKGDLEHTVADDMSRAADKYLESYEVGHDGKKRKTFKEIDENGNVVKTKVRYNKDGSVKKVVTKGDSDGKLVVKQAKDGDITVKGNLQSDFVYEKNPDVREIHTDRYKEVGTIQTITTDNDYQQTIIEREKCPEPPAPPAKEPIQGGLISDFVNDQNPNGMGSVQGSTIRAEFKSHGASEMADSYCSFTNDNAPAQAKTMWKKNPGQMANIYNGKHLAESLINDAENKKVDEESLNSFITALRAQGRNDALSGVKQAILDHNENVTPSGGFKEGTRTVNQKVTISGMAVDWLMKSPEIKRAHID</sequence>
<accession>A0A9D1SS72</accession>
<protein>
    <submittedName>
        <fullName evidence="2">Uncharacterized protein</fullName>
    </submittedName>
</protein>